<dbReference type="Proteomes" id="UP000199223">
    <property type="component" value="Unassembled WGS sequence"/>
</dbReference>
<dbReference type="EMBL" id="FNZA01000033">
    <property type="protein sequence ID" value="SEJ90529.1"/>
    <property type="molecule type" value="Genomic_DNA"/>
</dbReference>
<dbReference type="RefSeq" id="WP_177183290.1">
    <property type="nucleotide sequence ID" value="NZ_FNZA01000033.1"/>
</dbReference>
<dbReference type="AlphaFoldDB" id="A0A1H7CLK1"/>
<keyword evidence="2" id="KW-1185">Reference proteome</keyword>
<proteinExistence type="predicted"/>
<accession>A0A1H7CLK1</accession>
<organism evidence="1 2">
    <name type="scientific">Deinococcus reticulitermitis</name>
    <dbReference type="NCBI Taxonomy" id="856736"/>
    <lineage>
        <taxon>Bacteria</taxon>
        <taxon>Thermotogati</taxon>
        <taxon>Deinococcota</taxon>
        <taxon>Deinococci</taxon>
        <taxon>Deinococcales</taxon>
        <taxon>Deinococcaceae</taxon>
        <taxon>Deinococcus</taxon>
    </lineage>
</organism>
<protein>
    <submittedName>
        <fullName evidence="1">Uncharacterized protein</fullName>
    </submittedName>
</protein>
<evidence type="ECO:0000313" key="2">
    <source>
        <dbReference type="Proteomes" id="UP000199223"/>
    </source>
</evidence>
<gene>
    <name evidence="1" type="ORF">SAMN04488058_1332</name>
</gene>
<name>A0A1H7CLK1_9DEIO</name>
<dbReference type="STRING" id="856736.SAMN04488058_1332"/>
<reference evidence="2" key="1">
    <citation type="submission" date="2016-10" db="EMBL/GenBank/DDBJ databases">
        <authorList>
            <person name="Varghese N."/>
            <person name="Submissions S."/>
        </authorList>
    </citation>
    <scope>NUCLEOTIDE SEQUENCE [LARGE SCALE GENOMIC DNA]</scope>
    <source>
        <strain evidence="2">CGMCC 1.10218</strain>
    </source>
</reference>
<sequence length="52" mass="5804">MTEIHKNPMTAELHRFRPNVTAKEPLPGSAWRSFVDPSLFAAPPSGLRPHLP</sequence>
<evidence type="ECO:0000313" key="1">
    <source>
        <dbReference type="EMBL" id="SEJ90529.1"/>
    </source>
</evidence>